<protein>
    <submittedName>
        <fullName evidence="1">Uncharacterized protein</fullName>
    </submittedName>
</protein>
<dbReference type="RefSeq" id="WP_219354089.1">
    <property type="nucleotide sequence ID" value="NZ_CP080034.1"/>
</dbReference>
<name>A0ABX8TJX2_9CAUL</name>
<dbReference type="GeneID" id="94374790"/>
<reference evidence="1 2" key="1">
    <citation type="submission" date="2021-07" db="EMBL/GenBank/DDBJ databases">
        <title>Isolation and characterization of bacteria from a gold mining with a capacity of golden bioaccumulation.</title>
        <authorList>
            <person name="Yang X.J."/>
        </authorList>
    </citation>
    <scope>NUCLEOTIDE SEQUENCE [LARGE SCALE GENOMIC DNA]</scope>
    <source>
        <strain evidence="1 2">Au29</strain>
    </source>
</reference>
<sequence length="191" mass="20815">MNNPDLDRLIVESVVDLDAAATRMDQLQSLLWDAQATTLRAWAASNGWLGEFDPKGDLRVWPKPWDGDGVPKAAFSLAAGPDNVDLGHYFELLGLLGAGGARTALWFQYKGPRPPWKIAARQEAETLAGYGFIWTASAHFQTDCTPVYAEMIDSVETADYAPMTVKITSALERTKAAVPDFTRLLSSLGAL</sequence>
<organism evidence="1 2">
    <name type="scientific">Brevundimonas nasdae</name>
    <dbReference type="NCBI Taxonomy" id="172043"/>
    <lineage>
        <taxon>Bacteria</taxon>
        <taxon>Pseudomonadati</taxon>
        <taxon>Pseudomonadota</taxon>
        <taxon>Alphaproteobacteria</taxon>
        <taxon>Caulobacterales</taxon>
        <taxon>Caulobacteraceae</taxon>
        <taxon>Brevundimonas</taxon>
    </lineage>
</organism>
<gene>
    <name evidence="1" type="ORF">KWG56_05910</name>
</gene>
<dbReference type="EMBL" id="CP080034">
    <property type="protein sequence ID" value="QYC11510.1"/>
    <property type="molecule type" value="Genomic_DNA"/>
</dbReference>
<evidence type="ECO:0000313" key="2">
    <source>
        <dbReference type="Proteomes" id="UP000824334"/>
    </source>
</evidence>
<proteinExistence type="predicted"/>
<dbReference type="Proteomes" id="UP000824334">
    <property type="component" value="Chromosome"/>
</dbReference>
<evidence type="ECO:0000313" key="1">
    <source>
        <dbReference type="EMBL" id="QYC11510.1"/>
    </source>
</evidence>
<keyword evidence="2" id="KW-1185">Reference proteome</keyword>
<accession>A0ABX8TJX2</accession>